<dbReference type="EMBL" id="CP002198">
    <property type="protein sequence ID" value="ADN13812.1"/>
    <property type="molecule type" value="Genomic_DNA"/>
</dbReference>
<evidence type="ECO:0000313" key="3">
    <source>
        <dbReference type="Proteomes" id="UP000008206"/>
    </source>
</evidence>
<dbReference type="KEGG" id="cyj:Cyan7822_1826"/>
<organism evidence="2 3">
    <name type="scientific">Gloeothece verrucosa (strain PCC 7822)</name>
    <name type="common">Cyanothece sp. (strain PCC 7822)</name>
    <dbReference type="NCBI Taxonomy" id="497965"/>
    <lineage>
        <taxon>Bacteria</taxon>
        <taxon>Bacillati</taxon>
        <taxon>Cyanobacteriota</taxon>
        <taxon>Cyanophyceae</taxon>
        <taxon>Oscillatoriophycideae</taxon>
        <taxon>Chroococcales</taxon>
        <taxon>Aphanothecaceae</taxon>
        <taxon>Gloeothece</taxon>
        <taxon>Gloeothece verrucosa</taxon>
    </lineage>
</organism>
<dbReference type="OrthoDB" id="428584at2"/>
<dbReference type="eggNOG" id="COG1196">
    <property type="taxonomic scope" value="Bacteria"/>
</dbReference>
<keyword evidence="3" id="KW-1185">Reference proteome</keyword>
<dbReference type="Proteomes" id="UP000008206">
    <property type="component" value="Chromosome"/>
</dbReference>
<name>E0U9L1_GLOV7</name>
<dbReference type="AlphaFoldDB" id="E0U9L1"/>
<proteinExistence type="predicted"/>
<evidence type="ECO:0000313" key="2">
    <source>
        <dbReference type="EMBL" id="ADN13812.1"/>
    </source>
</evidence>
<dbReference type="RefSeq" id="WP_013321918.1">
    <property type="nucleotide sequence ID" value="NC_014501.1"/>
</dbReference>
<gene>
    <name evidence="2" type="ordered locus">Cyan7822_1826</name>
</gene>
<feature type="coiled-coil region" evidence="1">
    <location>
        <begin position="87"/>
        <end position="212"/>
    </location>
</feature>
<accession>E0U9L1</accession>
<evidence type="ECO:0000256" key="1">
    <source>
        <dbReference type="SAM" id="Coils"/>
    </source>
</evidence>
<protein>
    <submittedName>
        <fullName evidence="2">Uncharacterized protein</fullName>
    </submittedName>
</protein>
<sequence>MSESNRFQMPPDQSNLLPKVIYVPQEWSDSVELEEISTGSITAEVIESIEPSSFLNLSEEQDSSIQATILNSSKTEFSQERSWLTVVRKLRQQNRELLKTVVNLEQALGESQHQLHNQTLRSRSAESLLTKQTQELTQTQAQITHLTRELEQAQHLTKNQKFSLLNLTQQFESTQQQAALLERECALLKEDNNEKTQKLIFLEQEIAELSSRLHRQQRYTLQYKAALDQCLEVPQAQLNHSSTAYSLTSKVTSIQPWSSHRQQLSSQYLAESTLEINPYDRDIEGKFLDPINLSLDQTSQSFVDEPNIPSKIDLIPSNFNSSLNSDYCEEPLPDEDEIEAFLDEFFTAFEPEKTVSSEPMTKGISANLSNWPSPVISSVTSVQKKPSRNIELPGFLRSSSQITNE</sequence>
<reference evidence="3" key="1">
    <citation type="journal article" date="2011" name="MBio">
        <title>Novel metabolic attributes of the genus Cyanothece, comprising a group of unicellular nitrogen-fixing Cyanobacteria.</title>
        <authorList>
            <person name="Bandyopadhyay A."/>
            <person name="Elvitigala T."/>
            <person name="Welsh E."/>
            <person name="Stockel J."/>
            <person name="Liberton M."/>
            <person name="Min H."/>
            <person name="Sherman L.A."/>
            <person name="Pakrasi H.B."/>
        </authorList>
    </citation>
    <scope>NUCLEOTIDE SEQUENCE [LARGE SCALE GENOMIC DNA]</scope>
    <source>
        <strain evidence="3">PCC 7822</strain>
    </source>
</reference>
<dbReference type="HOGENOM" id="CLU_743394_0_0_3"/>
<dbReference type="STRING" id="497965.Cyan7822_1826"/>
<keyword evidence="1" id="KW-0175">Coiled coil</keyword>